<accession>A0A0F9RCD3</accession>
<protein>
    <recommendedName>
        <fullName evidence="1">DUF4189 domain-containing protein</fullName>
    </recommendedName>
</protein>
<sequence>MNRVASTAAALVIATVAQSAAAETFGAIAYSIQSDKYGRSWNLDSRKAAESSALKFCKAAGGKGCKVGVWLEDSCGALAASETSKSMKQTGISYGFKTASASHARALAECEARDGAGTCQVKASVCSNGK</sequence>
<evidence type="ECO:0000259" key="1">
    <source>
        <dbReference type="Pfam" id="PF13827"/>
    </source>
</evidence>
<organism evidence="2">
    <name type="scientific">marine sediment metagenome</name>
    <dbReference type="NCBI Taxonomy" id="412755"/>
    <lineage>
        <taxon>unclassified sequences</taxon>
        <taxon>metagenomes</taxon>
        <taxon>ecological metagenomes</taxon>
    </lineage>
</organism>
<reference evidence="2" key="1">
    <citation type="journal article" date="2015" name="Nature">
        <title>Complex archaea that bridge the gap between prokaryotes and eukaryotes.</title>
        <authorList>
            <person name="Spang A."/>
            <person name="Saw J.H."/>
            <person name="Jorgensen S.L."/>
            <person name="Zaremba-Niedzwiedzka K."/>
            <person name="Martijn J."/>
            <person name="Lind A.E."/>
            <person name="van Eijk R."/>
            <person name="Schleper C."/>
            <person name="Guy L."/>
            <person name="Ettema T.J."/>
        </authorList>
    </citation>
    <scope>NUCLEOTIDE SEQUENCE</scope>
</reference>
<comment type="caution">
    <text evidence="2">The sequence shown here is derived from an EMBL/GenBank/DDBJ whole genome shotgun (WGS) entry which is preliminary data.</text>
</comment>
<gene>
    <name evidence="2" type="ORF">LCGC14_0611000</name>
</gene>
<proteinExistence type="predicted"/>
<name>A0A0F9RCD3_9ZZZZ</name>
<dbReference type="InterPro" id="IPR025240">
    <property type="entry name" value="DUF4189"/>
</dbReference>
<dbReference type="AlphaFoldDB" id="A0A0F9RCD3"/>
<evidence type="ECO:0000313" key="2">
    <source>
        <dbReference type="EMBL" id="KKN52604.1"/>
    </source>
</evidence>
<dbReference type="Pfam" id="PF13827">
    <property type="entry name" value="DUF4189"/>
    <property type="match status" value="1"/>
</dbReference>
<feature type="domain" description="DUF4189" evidence="1">
    <location>
        <begin position="25"/>
        <end position="126"/>
    </location>
</feature>
<dbReference type="EMBL" id="LAZR01001012">
    <property type="protein sequence ID" value="KKN52604.1"/>
    <property type="molecule type" value="Genomic_DNA"/>
</dbReference>